<name>A0ABT7SV11_9ALTE</name>
<accession>A0ABT7SV11</accession>
<organism evidence="2 3">
    <name type="scientific">Alteromonas arenosi</name>
    <dbReference type="NCBI Taxonomy" id="3055817"/>
    <lineage>
        <taxon>Bacteria</taxon>
        <taxon>Pseudomonadati</taxon>
        <taxon>Pseudomonadota</taxon>
        <taxon>Gammaproteobacteria</taxon>
        <taxon>Alteromonadales</taxon>
        <taxon>Alteromonadaceae</taxon>
        <taxon>Alteromonas/Salinimonas group</taxon>
        <taxon>Alteromonas</taxon>
    </lineage>
</organism>
<feature type="transmembrane region" description="Helical" evidence="1">
    <location>
        <begin position="36"/>
        <end position="57"/>
    </location>
</feature>
<keyword evidence="1" id="KW-0812">Transmembrane</keyword>
<reference evidence="2 3" key="1">
    <citation type="submission" date="2023-06" db="EMBL/GenBank/DDBJ databases">
        <title>Alteromonas sp. ASW11-36 isolated from intertidal sand.</title>
        <authorList>
            <person name="Li Y."/>
        </authorList>
    </citation>
    <scope>NUCLEOTIDE SEQUENCE [LARGE SCALE GENOMIC DNA]</scope>
    <source>
        <strain evidence="2 3">ASW11-36</strain>
    </source>
</reference>
<gene>
    <name evidence="2" type="ORF">QTP81_02010</name>
</gene>
<proteinExistence type="predicted"/>
<dbReference type="RefSeq" id="WP_289363394.1">
    <property type="nucleotide sequence ID" value="NZ_JAUCBP010000002.1"/>
</dbReference>
<feature type="transmembrane region" description="Helical" evidence="1">
    <location>
        <begin position="69"/>
        <end position="90"/>
    </location>
</feature>
<evidence type="ECO:0000313" key="2">
    <source>
        <dbReference type="EMBL" id="MDM7859379.1"/>
    </source>
</evidence>
<feature type="transmembrane region" description="Helical" evidence="1">
    <location>
        <begin position="9"/>
        <end position="30"/>
    </location>
</feature>
<sequence length="116" mass="12924">MPTLHFKLYAFLSCWVGLFGGIFACGWLFLDSIDEGVTNLIAAAVFVLSIGSLLLGVRLIMHDEIREHVVVQFQVCATCGFLLSIFWLWLGGEWSFTLLAFSGYSVFVITKSHADQ</sequence>
<evidence type="ECO:0000256" key="1">
    <source>
        <dbReference type="SAM" id="Phobius"/>
    </source>
</evidence>
<protein>
    <submittedName>
        <fullName evidence="2">Uncharacterized protein</fullName>
    </submittedName>
</protein>
<keyword evidence="1" id="KW-0472">Membrane</keyword>
<keyword evidence="3" id="KW-1185">Reference proteome</keyword>
<dbReference type="EMBL" id="JAUCBP010000002">
    <property type="protein sequence ID" value="MDM7859379.1"/>
    <property type="molecule type" value="Genomic_DNA"/>
</dbReference>
<dbReference type="PROSITE" id="PS51257">
    <property type="entry name" value="PROKAR_LIPOPROTEIN"/>
    <property type="match status" value="1"/>
</dbReference>
<evidence type="ECO:0000313" key="3">
    <source>
        <dbReference type="Proteomes" id="UP001234343"/>
    </source>
</evidence>
<comment type="caution">
    <text evidence="2">The sequence shown here is derived from an EMBL/GenBank/DDBJ whole genome shotgun (WGS) entry which is preliminary data.</text>
</comment>
<dbReference type="Proteomes" id="UP001234343">
    <property type="component" value="Unassembled WGS sequence"/>
</dbReference>
<keyword evidence="1" id="KW-1133">Transmembrane helix</keyword>